<dbReference type="AlphaFoldDB" id="A0A3B0V0L3"/>
<organism evidence="1">
    <name type="scientific">hydrothermal vent metagenome</name>
    <dbReference type="NCBI Taxonomy" id="652676"/>
    <lineage>
        <taxon>unclassified sequences</taxon>
        <taxon>metagenomes</taxon>
        <taxon>ecological metagenomes</taxon>
    </lineage>
</organism>
<evidence type="ECO:0000313" key="1">
    <source>
        <dbReference type="EMBL" id="VAW32302.1"/>
    </source>
</evidence>
<accession>A0A3B0V0L3</accession>
<sequence>MSEGYESIYSEYLFARPSFLEGVGRIVDFTNMLEKYNSSSSTKAADLRAIRADWNAVGSDIQQAIEQVNKKI</sequence>
<proteinExistence type="predicted"/>
<reference evidence="1" key="1">
    <citation type="submission" date="2018-06" db="EMBL/GenBank/DDBJ databases">
        <authorList>
            <person name="Zhirakovskaya E."/>
        </authorList>
    </citation>
    <scope>NUCLEOTIDE SEQUENCE</scope>
</reference>
<dbReference type="EMBL" id="UOEU01000344">
    <property type="protein sequence ID" value="VAW32302.1"/>
    <property type="molecule type" value="Genomic_DNA"/>
</dbReference>
<gene>
    <name evidence="1" type="ORF">MNBD_CHLOROFLEXI01-1053</name>
</gene>
<protein>
    <submittedName>
        <fullName evidence="1">Uncharacterized protein</fullName>
    </submittedName>
</protein>
<name>A0A3B0V0L3_9ZZZZ</name>